<dbReference type="InterPro" id="IPR058248">
    <property type="entry name" value="Lxx211020-like"/>
</dbReference>
<evidence type="ECO:0000256" key="1">
    <source>
        <dbReference type="SAM" id="SignalP"/>
    </source>
</evidence>
<evidence type="ECO:0008006" key="4">
    <source>
        <dbReference type="Google" id="ProtNLM"/>
    </source>
</evidence>
<dbReference type="InterPro" id="IPR036182">
    <property type="entry name" value="PCuAC_sf"/>
</dbReference>
<name>A0A918U1S8_9ACTN</name>
<protein>
    <recommendedName>
        <fullName evidence="4">Copper chaperone PCu(A)C</fullName>
    </recommendedName>
</protein>
<dbReference type="Pfam" id="PF04314">
    <property type="entry name" value="PCuAC"/>
    <property type="match status" value="1"/>
</dbReference>
<sequence>MRRRAAVCAAVLLAAAPVLTGCGADSGGAADLSVRASYMPQPMSDTMAAGFLTVVNDGGEDDELSSVTSDLAGEVTIHRTVDGRMEEVDRLDVPAHGEVVLESGGDHLMFEKLERRPTEGEKVSVTLHFAGSGTIEVEMPVKSATYRPTSAHH</sequence>
<comment type="caution">
    <text evidence="2">The sequence shown here is derived from an EMBL/GenBank/DDBJ whole genome shotgun (WGS) entry which is preliminary data.</text>
</comment>
<dbReference type="Proteomes" id="UP000619244">
    <property type="component" value="Unassembled WGS sequence"/>
</dbReference>
<dbReference type="Gene3D" id="2.60.40.1890">
    <property type="entry name" value="PCu(A)C copper chaperone"/>
    <property type="match status" value="1"/>
</dbReference>
<dbReference type="SUPFAM" id="SSF110087">
    <property type="entry name" value="DR1885-like metal-binding protein"/>
    <property type="match status" value="1"/>
</dbReference>
<gene>
    <name evidence="2" type="ORF">GCM10010358_40690</name>
</gene>
<dbReference type="InterPro" id="IPR007410">
    <property type="entry name" value="LpqE-like"/>
</dbReference>
<evidence type="ECO:0000313" key="3">
    <source>
        <dbReference type="Proteomes" id="UP000619244"/>
    </source>
</evidence>
<dbReference type="PANTHER" id="PTHR36302:SF1">
    <property type="entry name" value="COPPER CHAPERONE PCU(A)C"/>
    <property type="match status" value="1"/>
</dbReference>
<proteinExistence type="predicted"/>
<dbReference type="PROSITE" id="PS51257">
    <property type="entry name" value="PROKAR_LIPOPROTEIN"/>
    <property type="match status" value="1"/>
</dbReference>
<feature type="signal peptide" evidence="1">
    <location>
        <begin position="1"/>
        <end position="20"/>
    </location>
</feature>
<reference evidence="2" key="1">
    <citation type="journal article" date="2014" name="Int. J. Syst. Evol. Microbiol.">
        <title>Complete genome sequence of Corynebacterium casei LMG S-19264T (=DSM 44701T), isolated from a smear-ripened cheese.</title>
        <authorList>
            <consortium name="US DOE Joint Genome Institute (JGI-PGF)"/>
            <person name="Walter F."/>
            <person name="Albersmeier A."/>
            <person name="Kalinowski J."/>
            <person name="Ruckert C."/>
        </authorList>
    </citation>
    <scope>NUCLEOTIDE SEQUENCE</scope>
    <source>
        <strain evidence="2">JCM 4790</strain>
    </source>
</reference>
<organism evidence="2 3">
    <name type="scientific">Streptomyces minutiscleroticus</name>
    <dbReference type="NCBI Taxonomy" id="68238"/>
    <lineage>
        <taxon>Bacteria</taxon>
        <taxon>Bacillati</taxon>
        <taxon>Actinomycetota</taxon>
        <taxon>Actinomycetes</taxon>
        <taxon>Kitasatosporales</taxon>
        <taxon>Streptomycetaceae</taxon>
        <taxon>Streptomyces</taxon>
    </lineage>
</organism>
<dbReference type="PANTHER" id="PTHR36302">
    <property type="entry name" value="BLR7088 PROTEIN"/>
    <property type="match status" value="1"/>
</dbReference>
<reference evidence="2" key="2">
    <citation type="submission" date="2020-09" db="EMBL/GenBank/DDBJ databases">
        <authorList>
            <person name="Sun Q."/>
            <person name="Ohkuma M."/>
        </authorList>
    </citation>
    <scope>NUCLEOTIDE SEQUENCE</scope>
    <source>
        <strain evidence="2">JCM 4790</strain>
    </source>
</reference>
<accession>A0A918U1S8</accession>
<keyword evidence="1" id="KW-0732">Signal</keyword>
<evidence type="ECO:0000313" key="2">
    <source>
        <dbReference type="EMBL" id="GGX82379.1"/>
    </source>
</evidence>
<dbReference type="EMBL" id="BMVU01000019">
    <property type="protein sequence ID" value="GGX82379.1"/>
    <property type="molecule type" value="Genomic_DNA"/>
</dbReference>
<dbReference type="RefSeq" id="WP_190191696.1">
    <property type="nucleotide sequence ID" value="NZ_BMVU01000019.1"/>
</dbReference>
<keyword evidence="3" id="KW-1185">Reference proteome</keyword>
<feature type="chain" id="PRO_5038447802" description="Copper chaperone PCu(A)C" evidence="1">
    <location>
        <begin position="21"/>
        <end position="153"/>
    </location>
</feature>
<dbReference type="AlphaFoldDB" id="A0A918U1S8"/>